<name>A0A813KVB1_POLGL</name>
<dbReference type="GO" id="GO:0016567">
    <property type="term" value="P:protein ubiquitination"/>
    <property type="evidence" value="ECO:0007669"/>
    <property type="project" value="TreeGrafter"/>
</dbReference>
<dbReference type="Proteomes" id="UP000654075">
    <property type="component" value="Unassembled WGS sequence"/>
</dbReference>
<dbReference type="EMBL" id="CAJNNV010000400">
    <property type="protein sequence ID" value="CAE8582483.1"/>
    <property type="molecule type" value="Genomic_DNA"/>
</dbReference>
<feature type="domain" description="RING-type" evidence="6">
    <location>
        <begin position="227"/>
        <end position="273"/>
    </location>
</feature>
<dbReference type="OrthoDB" id="8062037at2759"/>
<proteinExistence type="predicted"/>
<gene>
    <name evidence="7" type="ORF">PGLA1383_LOCUS1481</name>
    <name evidence="8" type="ORF">PGLA2088_LOCUS37413</name>
</gene>
<evidence type="ECO:0000313" key="7">
    <source>
        <dbReference type="EMBL" id="CAE8582483.1"/>
    </source>
</evidence>
<evidence type="ECO:0000313" key="8">
    <source>
        <dbReference type="EMBL" id="CAE8713243.1"/>
    </source>
</evidence>
<sequence>MTVTAKAAAAAALDRAEAAGRRAVSELQRPGRRSASEGLLRPGQRDEQVWDPLGSSARVAKFLRASSELRGAGAGLRQRQSRAVEEHLASLDRQLEQVEQTRALIGAVCGGAIPPVRTSCAPAEDSRKRLALPPSCSSGAGSGLPRGVVGTQSGHRSSAKSLAAPAAARLRLPPAQLQGERAPAVQPTTTSVPEGGAPAAAARPVKQQTVVHLRPLPCPAELNGRDCPCCLCPMETGDLVLTFPCPAGHCFHASCLQRWLKAAGVKSTCPMCRSWPRPNT</sequence>
<evidence type="ECO:0000256" key="3">
    <source>
        <dbReference type="ARBA" id="ARBA00022833"/>
    </source>
</evidence>
<feature type="region of interest" description="Disordered" evidence="5">
    <location>
        <begin position="129"/>
        <end position="163"/>
    </location>
</feature>
<accession>A0A813KVB1</accession>
<evidence type="ECO:0000256" key="2">
    <source>
        <dbReference type="ARBA" id="ARBA00022771"/>
    </source>
</evidence>
<feature type="region of interest" description="Disordered" evidence="5">
    <location>
        <begin position="22"/>
        <end position="52"/>
    </location>
</feature>
<organism evidence="8 9">
    <name type="scientific">Polarella glacialis</name>
    <name type="common">Dinoflagellate</name>
    <dbReference type="NCBI Taxonomy" id="89957"/>
    <lineage>
        <taxon>Eukaryota</taxon>
        <taxon>Sar</taxon>
        <taxon>Alveolata</taxon>
        <taxon>Dinophyceae</taxon>
        <taxon>Suessiales</taxon>
        <taxon>Suessiaceae</taxon>
        <taxon>Polarella</taxon>
    </lineage>
</organism>
<keyword evidence="1" id="KW-0479">Metal-binding</keyword>
<dbReference type="InterPro" id="IPR013083">
    <property type="entry name" value="Znf_RING/FYVE/PHD"/>
</dbReference>
<keyword evidence="3" id="KW-0862">Zinc</keyword>
<dbReference type="Pfam" id="PF13639">
    <property type="entry name" value="zf-RING_2"/>
    <property type="match status" value="1"/>
</dbReference>
<dbReference type="PROSITE" id="PS50089">
    <property type="entry name" value="ZF_RING_2"/>
    <property type="match status" value="1"/>
</dbReference>
<protein>
    <recommendedName>
        <fullName evidence="6">RING-type domain-containing protein</fullName>
    </recommendedName>
</protein>
<evidence type="ECO:0000256" key="1">
    <source>
        <dbReference type="ARBA" id="ARBA00022723"/>
    </source>
</evidence>
<dbReference type="PANTHER" id="PTHR45969:SF69">
    <property type="entry name" value="FINGER DOMAIN PROTEIN, PUTATIVE (AFU_ORTHOLOGUE AFUA_3G12190)-RELATED"/>
    <property type="match status" value="1"/>
</dbReference>
<dbReference type="Proteomes" id="UP000626109">
    <property type="component" value="Unassembled WGS sequence"/>
</dbReference>
<dbReference type="GO" id="GO:0008270">
    <property type="term" value="F:zinc ion binding"/>
    <property type="evidence" value="ECO:0007669"/>
    <property type="project" value="UniProtKB-KW"/>
</dbReference>
<dbReference type="AlphaFoldDB" id="A0A813KVB1"/>
<evidence type="ECO:0000256" key="4">
    <source>
        <dbReference type="PROSITE-ProRule" id="PRU00175"/>
    </source>
</evidence>
<evidence type="ECO:0000259" key="6">
    <source>
        <dbReference type="PROSITE" id="PS50089"/>
    </source>
</evidence>
<dbReference type="PANTHER" id="PTHR45969">
    <property type="entry name" value="RING ZINC FINGER PROTEIN-RELATED"/>
    <property type="match status" value="1"/>
</dbReference>
<keyword evidence="2 4" id="KW-0863">Zinc-finger</keyword>
<reference evidence="8" key="1">
    <citation type="submission" date="2021-02" db="EMBL/GenBank/DDBJ databases">
        <authorList>
            <person name="Dougan E. K."/>
            <person name="Rhodes N."/>
            <person name="Thang M."/>
            <person name="Chan C."/>
        </authorList>
    </citation>
    <scope>NUCLEOTIDE SEQUENCE</scope>
</reference>
<evidence type="ECO:0000313" key="9">
    <source>
        <dbReference type="Proteomes" id="UP000626109"/>
    </source>
</evidence>
<comment type="caution">
    <text evidence="8">The sequence shown here is derived from an EMBL/GenBank/DDBJ whole genome shotgun (WGS) entry which is preliminary data.</text>
</comment>
<dbReference type="Gene3D" id="3.30.40.10">
    <property type="entry name" value="Zinc/RING finger domain, C3HC4 (zinc finger)"/>
    <property type="match status" value="1"/>
</dbReference>
<dbReference type="SUPFAM" id="SSF57850">
    <property type="entry name" value="RING/U-box"/>
    <property type="match status" value="1"/>
</dbReference>
<dbReference type="InterPro" id="IPR001841">
    <property type="entry name" value="Znf_RING"/>
</dbReference>
<keyword evidence="10" id="KW-1185">Reference proteome</keyword>
<evidence type="ECO:0000256" key="5">
    <source>
        <dbReference type="SAM" id="MobiDB-lite"/>
    </source>
</evidence>
<dbReference type="CDD" id="cd16448">
    <property type="entry name" value="RING-H2"/>
    <property type="match status" value="1"/>
</dbReference>
<dbReference type="GO" id="GO:0061630">
    <property type="term" value="F:ubiquitin protein ligase activity"/>
    <property type="evidence" value="ECO:0007669"/>
    <property type="project" value="TreeGrafter"/>
</dbReference>
<feature type="region of interest" description="Disordered" evidence="5">
    <location>
        <begin position="175"/>
        <end position="203"/>
    </location>
</feature>
<evidence type="ECO:0000313" key="10">
    <source>
        <dbReference type="Proteomes" id="UP000654075"/>
    </source>
</evidence>
<dbReference type="EMBL" id="CAJNNW010032472">
    <property type="protein sequence ID" value="CAE8713243.1"/>
    <property type="molecule type" value="Genomic_DNA"/>
</dbReference>